<keyword evidence="2" id="KW-1185">Reference proteome</keyword>
<gene>
    <name evidence="1" type="ORF">BpHYR1_028724</name>
</gene>
<dbReference type="EMBL" id="REGN01000243">
    <property type="protein sequence ID" value="RNA43284.1"/>
    <property type="molecule type" value="Genomic_DNA"/>
</dbReference>
<dbReference type="AlphaFoldDB" id="A0A3M7T5F3"/>
<dbReference type="Proteomes" id="UP000276133">
    <property type="component" value="Unassembled WGS sequence"/>
</dbReference>
<sequence length="65" mass="7314">MAKNKLLKIAYAAIGISHNAQFRVLTVTDISHRCNGGIGDRRRQWENKVESVATHRSTRGPRLTL</sequence>
<evidence type="ECO:0000313" key="1">
    <source>
        <dbReference type="EMBL" id="RNA43284.1"/>
    </source>
</evidence>
<organism evidence="1 2">
    <name type="scientific">Brachionus plicatilis</name>
    <name type="common">Marine rotifer</name>
    <name type="synonym">Brachionus muelleri</name>
    <dbReference type="NCBI Taxonomy" id="10195"/>
    <lineage>
        <taxon>Eukaryota</taxon>
        <taxon>Metazoa</taxon>
        <taxon>Spiralia</taxon>
        <taxon>Gnathifera</taxon>
        <taxon>Rotifera</taxon>
        <taxon>Eurotatoria</taxon>
        <taxon>Monogononta</taxon>
        <taxon>Pseudotrocha</taxon>
        <taxon>Ploima</taxon>
        <taxon>Brachionidae</taxon>
        <taxon>Brachionus</taxon>
    </lineage>
</organism>
<comment type="caution">
    <text evidence="1">The sequence shown here is derived from an EMBL/GenBank/DDBJ whole genome shotgun (WGS) entry which is preliminary data.</text>
</comment>
<accession>A0A3M7T5F3</accession>
<evidence type="ECO:0000313" key="2">
    <source>
        <dbReference type="Proteomes" id="UP000276133"/>
    </source>
</evidence>
<name>A0A3M7T5F3_BRAPC</name>
<protein>
    <submittedName>
        <fullName evidence="1">Uncharacterized protein</fullName>
    </submittedName>
</protein>
<reference evidence="1 2" key="1">
    <citation type="journal article" date="2018" name="Sci. Rep.">
        <title>Genomic signatures of local adaptation to the degree of environmental predictability in rotifers.</title>
        <authorList>
            <person name="Franch-Gras L."/>
            <person name="Hahn C."/>
            <person name="Garcia-Roger E.M."/>
            <person name="Carmona M.J."/>
            <person name="Serra M."/>
            <person name="Gomez A."/>
        </authorList>
    </citation>
    <scope>NUCLEOTIDE SEQUENCE [LARGE SCALE GENOMIC DNA]</scope>
    <source>
        <strain evidence="1">HYR1</strain>
    </source>
</reference>
<proteinExistence type="predicted"/>